<proteinExistence type="predicted"/>
<sequence>MPTGDGRGLREILRDHMPPAVEPIGKRRSWREILGMNARTLMVDRENSPQAIRFVDNKEKTKDALEEIGVPVPPTVELVRDRRDLANLDWNNLPDAWVLKPNMGRQGAGILAAAEREDNGEGDGWRTASGRRLSRSDLVDHLRSVLDGEFSPQDVENDWVLFEKLVVPHEALARLVPQGLPDIRIICYHSEPLLAMLRLPTNASDGRANLHQGALGAAVDLGSGCVSRALFKGREITEHPDTGHDLIGAEVPYWGQILDAASSCSDATGLGYLGVDMVTDEELGPLVMEVNARPGLQAQNVNGVGLADRLKEVTGSRPSGPV</sequence>
<dbReference type="InterPro" id="IPR011761">
    <property type="entry name" value="ATP-grasp"/>
</dbReference>
<keyword evidence="1" id="KW-0547">Nucleotide-binding</keyword>
<dbReference type="GO" id="GO:0018169">
    <property type="term" value="F:ribosomal S6-glutamic acid ligase activity"/>
    <property type="evidence" value="ECO:0007669"/>
    <property type="project" value="TreeGrafter"/>
</dbReference>
<dbReference type="EMBL" id="CADCVE010000087">
    <property type="protein sequence ID" value="CAA9461577.1"/>
    <property type="molecule type" value="Genomic_DNA"/>
</dbReference>
<dbReference type="Gene3D" id="3.30.470.20">
    <property type="entry name" value="ATP-grasp fold, B domain"/>
    <property type="match status" value="1"/>
</dbReference>
<evidence type="ECO:0000259" key="2">
    <source>
        <dbReference type="PROSITE" id="PS50975"/>
    </source>
</evidence>
<gene>
    <name evidence="3" type="ORF">AVDCRST_MAG28-3360</name>
</gene>
<keyword evidence="3" id="KW-0436">Ligase</keyword>
<dbReference type="GO" id="GO:0009432">
    <property type="term" value="P:SOS response"/>
    <property type="evidence" value="ECO:0007669"/>
    <property type="project" value="TreeGrafter"/>
</dbReference>
<name>A0A6J4R3B0_9ACTN</name>
<evidence type="ECO:0000256" key="1">
    <source>
        <dbReference type="PROSITE-ProRule" id="PRU00409"/>
    </source>
</evidence>
<dbReference type="InterPro" id="IPR039523">
    <property type="entry name" value="RimK-rel_E_lig_ATP-grasp"/>
</dbReference>
<keyword evidence="1" id="KW-0067">ATP-binding</keyword>
<dbReference type="PANTHER" id="PTHR21621:SF0">
    <property type="entry name" value="BETA-CITRYLGLUTAMATE SYNTHASE B-RELATED"/>
    <property type="match status" value="1"/>
</dbReference>
<reference evidence="3" key="1">
    <citation type="submission" date="2020-02" db="EMBL/GenBank/DDBJ databases">
        <authorList>
            <person name="Meier V. D."/>
        </authorList>
    </citation>
    <scope>NUCLEOTIDE SEQUENCE</scope>
    <source>
        <strain evidence="3">AVDCRST_MAG28</strain>
    </source>
</reference>
<dbReference type="AlphaFoldDB" id="A0A6J4R3B0"/>
<dbReference type="GO" id="GO:0005524">
    <property type="term" value="F:ATP binding"/>
    <property type="evidence" value="ECO:0007669"/>
    <property type="project" value="UniProtKB-UniRule"/>
</dbReference>
<evidence type="ECO:0000313" key="3">
    <source>
        <dbReference type="EMBL" id="CAA9461577.1"/>
    </source>
</evidence>
<protein>
    <submittedName>
        <fullName evidence="3">FIG002781: Alpha-L-glutamate ligase family protein</fullName>
    </submittedName>
</protein>
<dbReference type="PANTHER" id="PTHR21621">
    <property type="entry name" value="RIBOSOMAL PROTEIN S6 MODIFICATION PROTEIN"/>
    <property type="match status" value="1"/>
</dbReference>
<dbReference type="SUPFAM" id="SSF56059">
    <property type="entry name" value="Glutathione synthetase ATP-binding domain-like"/>
    <property type="match status" value="1"/>
</dbReference>
<dbReference type="Pfam" id="PF14397">
    <property type="entry name" value="ATPgrasp_ST"/>
    <property type="match status" value="1"/>
</dbReference>
<dbReference type="PROSITE" id="PS50975">
    <property type="entry name" value="ATP_GRASP"/>
    <property type="match status" value="1"/>
</dbReference>
<dbReference type="GO" id="GO:0005737">
    <property type="term" value="C:cytoplasm"/>
    <property type="evidence" value="ECO:0007669"/>
    <property type="project" value="TreeGrafter"/>
</dbReference>
<organism evidence="3">
    <name type="scientific">uncultured Rubrobacteraceae bacterium</name>
    <dbReference type="NCBI Taxonomy" id="349277"/>
    <lineage>
        <taxon>Bacteria</taxon>
        <taxon>Bacillati</taxon>
        <taxon>Actinomycetota</taxon>
        <taxon>Rubrobacteria</taxon>
        <taxon>Rubrobacterales</taxon>
        <taxon>Rubrobacteraceae</taxon>
        <taxon>environmental samples</taxon>
    </lineage>
</organism>
<feature type="domain" description="ATP-grasp" evidence="2">
    <location>
        <begin position="62"/>
        <end position="319"/>
    </location>
</feature>
<accession>A0A6J4R3B0</accession>
<dbReference type="GO" id="GO:0046872">
    <property type="term" value="F:metal ion binding"/>
    <property type="evidence" value="ECO:0007669"/>
    <property type="project" value="InterPro"/>
</dbReference>